<sequence>MGKILLVEDDVSLRKGIIYGLALKDFEIIECGTLKEAKEQLNSDLFQLLLLDVNLPDGSGFDLCEDVRRTSSVPIILLTARDLEMDIVTGLGLGADDYITKPFSLTILRARVEAILRRSDLQQRKFYQFSELMFDFENLTFSKNGQPLALTKNDIKLLKVFCANPNRTLERHYLEELLWSIDSDFIDENALSVTVKRLRDKLGGNSDISIKTVYGIGYRWEVKI</sequence>
<evidence type="ECO:0000256" key="5">
    <source>
        <dbReference type="ARBA" id="ARBA00023163"/>
    </source>
</evidence>
<dbReference type="SMART" id="SM00448">
    <property type="entry name" value="REC"/>
    <property type="match status" value="1"/>
</dbReference>
<dbReference type="InterPro" id="IPR011006">
    <property type="entry name" value="CheY-like_superfamily"/>
</dbReference>
<dbReference type="GO" id="GO:0005829">
    <property type="term" value="C:cytosol"/>
    <property type="evidence" value="ECO:0007669"/>
    <property type="project" value="TreeGrafter"/>
</dbReference>
<dbReference type="Pfam" id="PF00072">
    <property type="entry name" value="Response_reg"/>
    <property type="match status" value="1"/>
</dbReference>
<dbReference type="Proteomes" id="UP000287605">
    <property type="component" value="Unassembled WGS sequence"/>
</dbReference>
<protein>
    <recommendedName>
        <fullName evidence="12">DNA-binding response regulator</fullName>
    </recommendedName>
</protein>
<dbReference type="Pfam" id="PF00486">
    <property type="entry name" value="Trans_reg_C"/>
    <property type="match status" value="1"/>
</dbReference>
<dbReference type="Gene3D" id="6.10.250.690">
    <property type="match status" value="1"/>
</dbReference>
<dbReference type="Gene3D" id="3.40.50.2300">
    <property type="match status" value="1"/>
</dbReference>
<keyword evidence="4 7" id="KW-0238">DNA-binding</keyword>
<dbReference type="PANTHER" id="PTHR48111:SF73">
    <property type="entry name" value="ALKALINE PHOSPHATASE SYNTHESIS TRANSCRIPTIONAL REGULATORY PROTEIN PHOP"/>
    <property type="match status" value="1"/>
</dbReference>
<reference evidence="10 11" key="1">
    <citation type="submission" date="2017-05" db="EMBL/GenBank/DDBJ databases">
        <title>Vagococcus spp. assemblies.</title>
        <authorList>
            <person name="Gulvik C.A."/>
        </authorList>
    </citation>
    <scope>NUCLEOTIDE SEQUENCE [LARGE SCALE GENOMIC DNA]</scope>
    <source>
        <strain evidence="10 11">CCUG 51432</strain>
    </source>
</reference>
<evidence type="ECO:0008006" key="12">
    <source>
        <dbReference type="Google" id="ProtNLM"/>
    </source>
</evidence>
<dbReference type="CDD" id="cd00383">
    <property type="entry name" value="trans_reg_C"/>
    <property type="match status" value="1"/>
</dbReference>
<dbReference type="RefSeq" id="WP_126807886.1">
    <property type="nucleotide sequence ID" value="NZ_NGKA01000005.1"/>
</dbReference>
<evidence type="ECO:0000256" key="6">
    <source>
        <dbReference type="PROSITE-ProRule" id="PRU00169"/>
    </source>
</evidence>
<feature type="modified residue" description="4-aspartylphosphate" evidence="6">
    <location>
        <position position="52"/>
    </location>
</feature>
<keyword evidence="11" id="KW-1185">Reference proteome</keyword>
<dbReference type="InterPro" id="IPR036388">
    <property type="entry name" value="WH-like_DNA-bd_sf"/>
</dbReference>
<dbReference type="SMART" id="SM00862">
    <property type="entry name" value="Trans_reg_C"/>
    <property type="match status" value="1"/>
</dbReference>
<dbReference type="PROSITE" id="PS50110">
    <property type="entry name" value="RESPONSE_REGULATORY"/>
    <property type="match status" value="1"/>
</dbReference>
<accession>A0A430AZX5</accession>
<evidence type="ECO:0000259" key="8">
    <source>
        <dbReference type="PROSITE" id="PS50110"/>
    </source>
</evidence>
<feature type="DNA-binding region" description="OmpR/PhoB-type" evidence="7">
    <location>
        <begin position="124"/>
        <end position="222"/>
    </location>
</feature>
<dbReference type="AlphaFoldDB" id="A0A430AZX5"/>
<evidence type="ECO:0000259" key="9">
    <source>
        <dbReference type="PROSITE" id="PS51755"/>
    </source>
</evidence>
<dbReference type="SUPFAM" id="SSF52172">
    <property type="entry name" value="CheY-like"/>
    <property type="match status" value="1"/>
</dbReference>
<feature type="domain" description="Response regulatory" evidence="8">
    <location>
        <begin position="3"/>
        <end position="116"/>
    </location>
</feature>
<dbReference type="GO" id="GO:0032993">
    <property type="term" value="C:protein-DNA complex"/>
    <property type="evidence" value="ECO:0007669"/>
    <property type="project" value="TreeGrafter"/>
</dbReference>
<dbReference type="GO" id="GO:0000156">
    <property type="term" value="F:phosphorelay response regulator activity"/>
    <property type="evidence" value="ECO:0007669"/>
    <property type="project" value="TreeGrafter"/>
</dbReference>
<name>A0A430AZX5_9ENTE</name>
<keyword evidence="2" id="KW-0902">Two-component regulatory system</keyword>
<dbReference type="GO" id="GO:0000976">
    <property type="term" value="F:transcription cis-regulatory region binding"/>
    <property type="evidence" value="ECO:0007669"/>
    <property type="project" value="TreeGrafter"/>
</dbReference>
<evidence type="ECO:0000256" key="2">
    <source>
        <dbReference type="ARBA" id="ARBA00023012"/>
    </source>
</evidence>
<dbReference type="InterPro" id="IPR001867">
    <property type="entry name" value="OmpR/PhoB-type_DNA-bd"/>
</dbReference>
<dbReference type="EMBL" id="NGKA01000005">
    <property type="protein sequence ID" value="RSU13552.1"/>
    <property type="molecule type" value="Genomic_DNA"/>
</dbReference>
<keyword evidence="1 6" id="KW-0597">Phosphoprotein</keyword>
<dbReference type="OrthoDB" id="9790442at2"/>
<feature type="domain" description="OmpR/PhoB-type" evidence="9">
    <location>
        <begin position="124"/>
        <end position="222"/>
    </location>
</feature>
<comment type="caution">
    <text evidence="10">The sequence shown here is derived from an EMBL/GenBank/DDBJ whole genome shotgun (WGS) entry which is preliminary data.</text>
</comment>
<dbReference type="GO" id="GO:0006355">
    <property type="term" value="P:regulation of DNA-templated transcription"/>
    <property type="evidence" value="ECO:0007669"/>
    <property type="project" value="InterPro"/>
</dbReference>
<evidence type="ECO:0000256" key="7">
    <source>
        <dbReference type="PROSITE-ProRule" id="PRU01091"/>
    </source>
</evidence>
<evidence type="ECO:0000256" key="3">
    <source>
        <dbReference type="ARBA" id="ARBA00023015"/>
    </source>
</evidence>
<dbReference type="Gene3D" id="1.10.10.10">
    <property type="entry name" value="Winged helix-like DNA-binding domain superfamily/Winged helix DNA-binding domain"/>
    <property type="match status" value="1"/>
</dbReference>
<dbReference type="PANTHER" id="PTHR48111">
    <property type="entry name" value="REGULATOR OF RPOS"/>
    <property type="match status" value="1"/>
</dbReference>
<keyword evidence="5" id="KW-0804">Transcription</keyword>
<evidence type="ECO:0000256" key="4">
    <source>
        <dbReference type="ARBA" id="ARBA00023125"/>
    </source>
</evidence>
<evidence type="ECO:0000256" key="1">
    <source>
        <dbReference type="ARBA" id="ARBA00022553"/>
    </source>
</evidence>
<dbReference type="InterPro" id="IPR039420">
    <property type="entry name" value="WalR-like"/>
</dbReference>
<proteinExistence type="predicted"/>
<gene>
    <name evidence="10" type="ORF">CBF29_04685</name>
</gene>
<keyword evidence="3" id="KW-0805">Transcription regulation</keyword>
<evidence type="ECO:0000313" key="11">
    <source>
        <dbReference type="Proteomes" id="UP000287605"/>
    </source>
</evidence>
<organism evidence="10 11">
    <name type="scientific">Vagococcus elongatus</name>
    <dbReference type="NCBI Taxonomy" id="180344"/>
    <lineage>
        <taxon>Bacteria</taxon>
        <taxon>Bacillati</taxon>
        <taxon>Bacillota</taxon>
        <taxon>Bacilli</taxon>
        <taxon>Lactobacillales</taxon>
        <taxon>Enterococcaceae</taxon>
        <taxon>Vagococcus</taxon>
    </lineage>
</organism>
<dbReference type="CDD" id="cd17574">
    <property type="entry name" value="REC_OmpR"/>
    <property type="match status" value="1"/>
</dbReference>
<dbReference type="PROSITE" id="PS51755">
    <property type="entry name" value="OMPR_PHOB"/>
    <property type="match status" value="1"/>
</dbReference>
<evidence type="ECO:0000313" key="10">
    <source>
        <dbReference type="EMBL" id="RSU13552.1"/>
    </source>
</evidence>
<dbReference type="InterPro" id="IPR001789">
    <property type="entry name" value="Sig_transdc_resp-reg_receiver"/>
</dbReference>